<name>A0ABY5FWX5_9MICO</name>
<dbReference type="PANTHER" id="PTHR43244">
    <property type="match status" value="1"/>
</dbReference>
<dbReference type="NCBIfam" id="TIGR03557">
    <property type="entry name" value="F420_G6P_family"/>
    <property type="match status" value="1"/>
</dbReference>
<dbReference type="RefSeq" id="WP_255159949.1">
    <property type="nucleotide sequence ID" value="NZ_CP101497.1"/>
</dbReference>
<evidence type="ECO:0000313" key="4">
    <source>
        <dbReference type="Proteomes" id="UP001060039"/>
    </source>
</evidence>
<reference evidence="3" key="1">
    <citation type="submission" date="2022-07" db="EMBL/GenBank/DDBJ databases">
        <title>Taxonomic analysis of Microcella humidisoli nov. sp., isolated from riverside soil.</title>
        <authorList>
            <person name="Molina K.M."/>
            <person name="Kim S.B."/>
        </authorList>
    </citation>
    <scope>NUCLEOTIDE SEQUENCE</scope>
    <source>
        <strain evidence="3">MMS21-STM10</strain>
    </source>
</reference>
<evidence type="ECO:0000256" key="1">
    <source>
        <dbReference type="ARBA" id="ARBA00023002"/>
    </source>
</evidence>
<dbReference type="GO" id="GO:0016491">
    <property type="term" value="F:oxidoreductase activity"/>
    <property type="evidence" value="ECO:0007669"/>
    <property type="project" value="UniProtKB-KW"/>
</dbReference>
<dbReference type="PANTHER" id="PTHR43244:SF1">
    <property type="entry name" value="5,10-METHYLENETETRAHYDROMETHANOPTERIN REDUCTASE"/>
    <property type="match status" value="1"/>
</dbReference>
<dbReference type="EMBL" id="CP101497">
    <property type="protein sequence ID" value="UTT62817.1"/>
    <property type="molecule type" value="Genomic_DNA"/>
</dbReference>
<dbReference type="Pfam" id="PF00296">
    <property type="entry name" value="Bac_luciferase"/>
    <property type="match status" value="1"/>
</dbReference>
<dbReference type="InterPro" id="IPR050564">
    <property type="entry name" value="F420-G6PD/mer"/>
</dbReference>
<dbReference type="InterPro" id="IPR011251">
    <property type="entry name" value="Luciferase-like_dom"/>
</dbReference>
<organism evidence="3 4">
    <name type="scientific">Microcella humidisoli</name>
    <dbReference type="NCBI Taxonomy" id="2963406"/>
    <lineage>
        <taxon>Bacteria</taxon>
        <taxon>Bacillati</taxon>
        <taxon>Actinomycetota</taxon>
        <taxon>Actinomycetes</taxon>
        <taxon>Micrococcales</taxon>
        <taxon>Microbacteriaceae</taxon>
        <taxon>Microcella</taxon>
    </lineage>
</organism>
<evidence type="ECO:0000259" key="2">
    <source>
        <dbReference type="Pfam" id="PF00296"/>
    </source>
</evidence>
<dbReference type="InterPro" id="IPR036661">
    <property type="entry name" value="Luciferase-like_sf"/>
</dbReference>
<proteinExistence type="predicted"/>
<dbReference type="CDD" id="cd01097">
    <property type="entry name" value="Tetrahydromethanopterin_reductase"/>
    <property type="match status" value="1"/>
</dbReference>
<feature type="domain" description="Luciferase-like" evidence="2">
    <location>
        <begin position="11"/>
        <end position="301"/>
    </location>
</feature>
<dbReference type="SUPFAM" id="SSF51679">
    <property type="entry name" value="Bacterial luciferase-like"/>
    <property type="match status" value="1"/>
</dbReference>
<accession>A0ABY5FWX5</accession>
<protein>
    <submittedName>
        <fullName evidence="3">TIGR03557 family F420-dependent LLM class oxidoreductase</fullName>
        <ecNumber evidence="3">1.-.-.-</ecNumber>
    </submittedName>
</protein>
<dbReference type="Proteomes" id="UP001060039">
    <property type="component" value="Chromosome"/>
</dbReference>
<sequence length="328" mass="36037">MRPVHVGYAAMSGGVPPRELVELCRLAEHAGFSGVMAADQLQPWLPVHDEAPHVWTLLAAIAEHTNGDLGPGAVAPIHTVHPFVIAQASATLAALHPGRHWLGIGAGEALSAHIAGRYWPEAPERLEMMWEAVDVIRKLFSGKEVRHRGEYVALEKSRLWTIDEKPPVLIATDGPVTARRAGREADGIITTASSVEKVAALMSRFDEGARDAGRSPSSLLKVLRVQLSWAPTQEEAERAAVEQWPMAAFGAVKSDLRSPYDVEQLTRRVRADDLHGRLLITSDPDVIRAQLQRYLDLGIDRLYLHNVGQHQRDWIATAGREIVPRLTA</sequence>
<dbReference type="Gene3D" id="3.20.20.30">
    <property type="entry name" value="Luciferase-like domain"/>
    <property type="match status" value="1"/>
</dbReference>
<evidence type="ECO:0000313" key="3">
    <source>
        <dbReference type="EMBL" id="UTT62817.1"/>
    </source>
</evidence>
<keyword evidence="4" id="KW-1185">Reference proteome</keyword>
<dbReference type="InterPro" id="IPR019945">
    <property type="entry name" value="F420_G6P_DH-rel"/>
</dbReference>
<gene>
    <name evidence="3" type="ORF">NNL39_01495</name>
</gene>
<dbReference type="EC" id="1.-.-.-" evidence="3"/>
<keyword evidence="1 3" id="KW-0560">Oxidoreductase</keyword>